<reference evidence="3 4" key="1">
    <citation type="submission" date="2023-08" db="EMBL/GenBank/DDBJ databases">
        <title>Draft genome sequence of Algoriphagus taiwanensis.</title>
        <authorList>
            <person name="Takatani N."/>
            <person name="Hosokawa M."/>
            <person name="Sawabe T."/>
        </authorList>
    </citation>
    <scope>NUCLEOTIDE SEQUENCE [LARGE SCALE GENOMIC DNA]</scope>
    <source>
        <strain evidence="3 4">JCM 19755</strain>
    </source>
</reference>
<dbReference type="Gene3D" id="3.40.720.10">
    <property type="entry name" value="Alkaline Phosphatase, subunit A"/>
    <property type="match status" value="2"/>
</dbReference>
<evidence type="ECO:0000256" key="2">
    <source>
        <dbReference type="SAM" id="MobiDB-lite"/>
    </source>
</evidence>
<name>A0ABQ6Q336_9BACT</name>
<evidence type="ECO:0008006" key="5">
    <source>
        <dbReference type="Google" id="ProtNLM"/>
    </source>
</evidence>
<comment type="caution">
    <text evidence="3">The sequence shown here is derived from an EMBL/GenBank/DDBJ whole genome shotgun (WGS) entry which is preliminary data.</text>
</comment>
<keyword evidence="1" id="KW-0378">Hydrolase</keyword>
<feature type="region of interest" description="Disordered" evidence="2">
    <location>
        <begin position="686"/>
        <end position="715"/>
    </location>
</feature>
<dbReference type="SUPFAM" id="SSF53649">
    <property type="entry name" value="Alkaline phosphatase-like"/>
    <property type="match status" value="1"/>
</dbReference>
<protein>
    <recommendedName>
        <fullName evidence="5">Phospholipase C</fullName>
    </recommendedName>
</protein>
<proteinExistence type="predicted"/>
<accession>A0ABQ6Q336</accession>
<organism evidence="3 4">
    <name type="scientific">Algoriphagus taiwanensis</name>
    <dbReference type="NCBI Taxonomy" id="1445656"/>
    <lineage>
        <taxon>Bacteria</taxon>
        <taxon>Pseudomonadati</taxon>
        <taxon>Bacteroidota</taxon>
        <taxon>Cytophagia</taxon>
        <taxon>Cytophagales</taxon>
        <taxon>Cyclobacteriaceae</taxon>
        <taxon>Algoriphagus</taxon>
    </lineage>
</organism>
<evidence type="ECO:0000313" key="3">
    <source>
        <dbReference type="EMBL" id="GMQ34571.1"/>
    </source>
</evidence>
<dbReference type="Pfam" id="PF04185">
    <property type="entry name" value="Phosphoesterase"/>
    <property type="match status" value="1"/>
</dbReference>
<gene>
    <name evidence="3" type="ORF">Ataiwa_28440</name>
</gene>
<dbReference type="PANTHER" id="PTHR31956">
    <property type="entry name" value="NON-SPECIFIC PHOSPHOLIPASE C4-RELATED"/>
    <property type="match status" value="1"/>
</dbReference>
<keyword evidence="4" id="KW-1185">Reference proteome</keyword>
<dbReference type="InterPro" id="IPR007312">
    <property type="entry name" value="Phosphoesterase"/>
</dbReference>
<dbReference type="RefSeq" id="WP_338229397.1">
    <property type="nucleotide sequence ID" value="NZ_BTPE01000010.1"/>
</dbReference>
<evidence type="ECO:0000256" key="1">
    <source>
        <dbReference type="ARBA" id="ARBA00022801"/>
    </source>
</evidence>
<dbReference type="EMBL" id="BTPE01000010">
    <property type="protein sequence ID" value="GMQ34571.1"/>
    <property type="molecule type" value="Genomic_DNA"/>
</dbReference>
<dbReference type="PANTHER" id="PTHR31956:SF1">
    <property type="entry name" value="NON-SPECIFIC PHOSPHOLIPASE C1"/>
    <property type="match status" value="1"/>
</dbReference>
<sequence>MSAYLIGRSANSNSYLVWKFSLANGPIFEQVPLDSSAQIPSTHRITQIGGYLLEWGAGLDAVNGKNYPYKLLEFDPTSKDPLNGPAVQQGVWSSKKFWNYRSHYSNDPHEQDHLPLYSMGNFMLFFVGGAGRGTYMLYNFDPNPAKPNSSDPLPSTYLPQGGFPTIQEGHDLIYLNNYVLDRHVLESSYRIWSFDPMNTVPLSIPEVNGGKWAKITPKHRIIGLGDHLLTWIPGERDYTIWSFSPTAKEPLKAVVTGQELPCEMAEYSSLTYFQTKDAVSSAQPAPGTMDYFRTKIKHVVFYMLESRSFDNVVGWLYEKDRSAIHTIGKDHPYVGVDPDFYNWDGDKKAYPKKFNDGKPSEDIDLSDQRQDPFHDNSDGLQQMFYEKVPGYPAGKKPDMKGFVRNNSSTDVMNTLTPDQLPILNGLAENFASSDEWFSSVPGGTDINRSFALTGSAMNRLDTWEGGSIYANWPQYPRRQSLWKVLWNQGISDWKIYNAIEWQGVPFTYHLYLNGQIPSVDSDTKDYIDTMNNFLQQAQEGKLPAFSFLEPVWIAPNGTTSYHPGADMVPAEKALNDVYEAIKNGPAWEETLFVVTFSKPGGICDHVPPPYANKPWPNDLKDGFRFDLMGPRVPAIMVSPWVKPNTVFRSAGEVPYDATSFAATLLHWFGIPKNQWGLGERMDAAPTFESVFEEEQPRKDAPTLTPPSDKSFPSKK</sequence>
<dbReference type="Proteomes" id="UP001307705">
    <property type="component" value="Unassembled WGS sequence"/>
</dbReference>
<evidence type="ECO:0000313" key="4">
    <source>
        <dbReference type="Proteomes" id="UP001307705"/>
    </source>
</evidence>
<dbReference type="InterPro" id="IPR017850">
    <property type="entry name" value="Alkaline_phosphatase_core_sf"/>
</dbReference>